<evidence type="ECO:0000313" key="3">
    <source>
        <dbReference type="EMBL" id="OKH91344.1"/>
    </source>
</evidence>
<feature type="region of interest" description="Disordered" evidence="1">
    <location>
        <begin position="1"/>
        <end position="23"/>
    </location>
</feature>
<proteinExistence type="predicted"/>
<keyword evidence="4" id="KW-1185">Reference proteome</keyword>
<evidence type="ECO:0000259" key="2">
    <source>
        <dbReference type="Pfam" id="PF04149"/>
    </source>
</evidence>
<dbReference type="Proteomes" id="UP000186455">
    <property type="component" value="Unassembled WGS sequence"/>
</dbReference>
<protein>
    <recommendedName>
        <fullName evidence="2">DUF397 domain-containing protein</fullName>
    </recommendedName>
</protein>
<dbReference type="AlphaFoldDB" id="A0A1Q4V0K4"/>
<dbReference type="InterPro" id="IPR007278">
    <property type="entry name" value="DUF397"/>
</dbReference>
<accession>A0A1Q4V0K4</accession>
<sequence>MESQARWRRSSYSGPSGGECLEVADGVPDAVPIRDSKRPDGPILLVQAPAWTAFIGAVRTRDPLGG</sequence>
<evidence type="ECO:0000313" key="4">
    <source>
        <dbReference type="Proteomes" id="UP000186455"/>
    </source>
</evidence>
<reference evidence="3 4" key="1">
    <citation type="submission" date="2015-06" db="EMBL/GenBank/DDBJ databases">
        <title>Cloning and characterization of the uncialamcin biosynthetic gene cluster.</title>
        <authorList>
            <person name="Yan X."/>
            <person name="Huang T."/>
            <person name="Ge H."/>
            <person name="Shen B."/>
        </authorList>
    </citation>
    <scope>NUCLEOTIDE SEQUENCE [LARGE SCALE GENOMIC DNA]</scope>
    <source>
        <strain evidence="3 4">DCA2648</strain>
    </source>
</reference>
<gene>
    <name evidence="3" type="ORF">AB852_30890</name>
</gene>
<dbReference type="STRING" id="1048205.AB852_30890"/>
<feature type="domain" description="DUF397" evidence="2">
    <location>
        <begin position="5"/>
        <end position="59"/>
    </location>
</feature>
<dbReference type="Pfam" id="PF04149">
    <property type="entry name" value="DUF397"/>
    <property type="match status" value="1"/>
</dbReference>
<dbReference type="EMBL" id="LFBV01000010">
    <property type="protein sequence ID" value="OKH91344.1"/>
    <property type="molecule type" value="Genomic_DNA"/>
</dbReference>
<evidence type="ECO:0000256" key="1">
    <source>
        <dbReference type="SAM" id="MobiDB-lite"/>
    </source>
</evidence>
<name>A0A1Q4V0K4_9ACTN</name>
<dbReference type="RefSeq" id="WP_073794259.1">
    <property type="nucleotide sequence ID" value="NZ_LFBV01000010.1"/>
</dbReference>
<comment type="caution">
    <text evidence="3">The sequence shown here is derived from an EMBL/GenBank/DDBJ whole genome shotgun (WGS) entry which is preliminary data.</text>
</comment>
<organism evidence="3 4">
    <name type="scientific">Streptomyces uncialis</name>
    <dbReference type="NCBI Taxonomy" id="1048205"/>
    <lineage>
        <taxon>Bacteria</taxon>
        <taxon>Bacillati</taxon>
        <taxon>Actinomycetota</taxon>
        <taxon>Actinomycetes</taxon>
        <taxon>Kitasatosporales</taxon>
        <taxon>Streptomycetaceae</taxon>
        <taxon>Streptomyces</taxon>
    </lineage>
</organism>